<name>A0A9D4SWM2_RHISA</name>
<protein>
    <submittedName>
        <fullName evidence="1">Uncharacterized protein</fullName>
    </submittedName>
</protein>
<dbReference type="Proteomes" id="UP000821837">
    <property type="component" value="Unassembled WGS sequence"/>
</dbReference>
<sequence length="111" mass="12312">MRLPSDRGAGVLATAMKLGDITQVYEASLQNSTIQENRMVDIDILSAVFSSLACCECLSTTLKPEERKRARRCENVFQSREHACSSAPLRLRQVIVSAFYSGRRSGVEVDD</sequence>
<dbReference type="EMBL" id="JABSTV010001250">
    <property type="protein sequence ID" value="KAH7956196.1"/>
    <property type="molecule type" value="Genomic_DNA"/>
</dbReference>
<gene>
    <name evidence="1" type="ORF">HPB52_006840</name>
</gene>
<reference evidence="1" key="2">
    <citation type="submission" date="2021-09" db="EMBL/GenBank/DDBJ databases">
        <authorList>
            <person name="Jia N."/>
            <person name="Wang J."/>
            <person name="Shi W."/>
            <person name="Du L."/>
            <person name="Sun Y."/>
            <person name="Zhan W."/>
            <person name="Jiang J."/>
            <person name="Wang Q."/>
            <person name="Zhang B."/>
            <person name="Ji P."/>
            <person name="Sakyi L.B."/>
            <person name="Cui X."/>
            <person name="Yuan T."/>
            <person name="Jiang B."/>
            <person name="Yang W."/>
            <person name="Lam T.T.-Y."/>
            <person name="Chang Q."/>
            <person name="Ding S."/>
            <person name="Wang X."/>
            <person name="Zhu J."/>
            <person name="Ruan X."/>
            <person name="Zhao L."/>
            <person name="Wei J."/>
            <person name="Que T."/>
            <person name="Du C."/>
            <person name="Cheng J."/>
            <person name="Dai P."/>
            <person name="Han X."/>
            <person name="Huang E."/>
            <person name="Gao Y."/>
            <person name="Liu J."/>
            <person name="Shao H."/>
            <person name="Ye R."/>
            <person name="Li L."/>
            <person name="Wei W."/>
            <person name="Wang X."/>
            <person name="Wang C."/>
            <person name="Huo Q."/>
            <person name="Li W."/>
            <person name="Guo W."/>
            <person name="Chen H."/>
            <person name="Chen S."/>
            <person name="Zhou L."/>
            <person name="Zhou L."/>
            <person name="Ni X."/>
            <person name="Tian J."/>
            <person name="Zhou Y."/>
            <person name="Sheng Y."/>
            <person name="Liu T."/>
            <person name="Pan Y."/>
            <person name="Xia L."/>
            <person name="Li J."/>
            <person name="Zhao F."/>
            <person name="Cao W."/>
        </authorList>
    </citation>
    <scope>NUCLEOTIDE SEQUENCE</scope>
    <source>
        <strain evidence="1">Rsan-2018</strain>
        <tissue evidence="1">Larvae</tissue>
    </source>
</reference>
<dbReference type="AlphaFoldDB" id="A0A9D4SWM2"/>
<accession>A0A9D4SWM2</accession>
<organism evidence="1 2">
    <name type="scientific">Rhipicephalus sanguineus</name>
    <name type="common">Brown dog tick</name>
    <name type="synonym">Ixodes sanguineus</name>
    <dbReference type="NCBI Taxonomy" id="34632"/>
    <lineage>
        <taxon>Eukaryota</taxon>
        <taxon>Metazoa</taxon>
        <taxon>Ecdysozoa</taxon>
        <taxon>Arthropoda</taxon>
        <taxon>Chelicerata</taxon>
        <taxon>Arachnida</taxon>
        <taxon>Acari</taxon>
        <taxon>Parasitiformes</taxon>
        <taxon>Ixodida</taxon>
        <taxon>Ixodoidea</taxon>
        <taxon>Ixodidae</taxon>
        <taxon>Rhipicephalinae</taxon>
        <taxon>Rhipicephalus</taxon>
        <taxon>Rhipicephalus</taxon>
    </lineage>
</organism>
<keyword evidence="2" id="KW-1185">Reference proteome</keyword>
<evidence type="ECO:0000313" key="2">
    <source>
        <dbReference type="Proteomes" id="UP000821837"/>
    </source>
</evidence>
<comment type="caution">
    <text evidence="1">The sequence shown here is derived from an EMBL/GenBank/DDBJ whole genome shotgun (WGS) entry which is preliminary data.</text>
</comment>
<evidence type="ECO:0000313" key="1">
    <source>
        <dbReference type="EMBL" id="KAH7956196.1"/>
    </source>
</evidence>
<proteinExistence type="predicted"/>
<reference evidence="1" key="1">
    <citation type="journal article" date="2020" name="Cell">
        <title>Large-Scale Comparative Analyses of Tick Genomes Elucidate Their Genetic Diversity and Vector Capacities.</title>
        <authorList>
            <consortium name="Tick Genome and Microbiome Consortium (TIGMIC)"/>
            <person name="Jia N."/>
            <person name="Wang J."/>
            <person name="Shi W."/>
            <person name="Du L."/>
            <person name="Sun Y."/>
            <person name="Zhan W."/>
            <person name="Jiang J.F."/>
            <person name="Wang Q."/>
            <person name="Zhang B."/>
            <person name="Ji P."/>
            <person name="Bell-Sakyi L."/>
            <person name="Cui X.M."/>
            <person name="Yuan T.T."/>
            <person name="Jiang B.G."/>
            <person name="Yang W.F."/>
            <person name="Lam T.T."/>
            <person name="Chang Q.C."/>
            <person name="Ding S.J."/>
            <person name="Wang X.J."/>
            <person name="Zhu J.G."/>
            <person name="Ruan X.D."/>
            <person name="Zhao L."/>
            <person name="Wei J.T."/>
            <person name="Ye R.Z."/>
            <person name="Que T.C."/>
            <person name="Du C.H."/>
            <person name="Zhou Y.H."/>
            <person name="Cheng J.X."/>
            <person name="Dai P.F."/>
            <person name="Guo W.B."/>
            <person name="Han X.H."/>
            <person name="Huang E.J."/>
            <person name="Li L.F."/>
            <person name="Wei W."/>
            <person name="Gao Y.C."/>
            <person name="Liu J.Z."/>
            <person name="Shao H.Z."/>
            <person name="Wang X."/>
            <person name="Wang C.C."/>
            <person name="Yang T.C."/>
            <person name="Huo Q.B."/>
            <person name="Li W."/>
            <person name="Chen H.Y."/>
            <person name="Chen S.E."/>
            <person name="Zhou L.G."/>
            <person name="Ni X.B."/>
            <person name="Tian J.H."/>
            <person name="Sheng Y."/>
            <person name="Liu T."/>
            <person name="Pan Y.S."/>
            <person name="Xia L.Y."/>
            <person name="Li J."/>
            <person name="Zhao F."/>
            <person name="Cao W.C."/>
        </authorList>
    </citation>
    <scope>NUCLEOTIDE SEQUENCE</scope>
    <source>
        <strain evidence="1">Rsan-2018</strain>
    </source>
</reference>